<dbReference type="PROSITE" id="PS00107">
    <property type="entry name" value="PROTEIN_KINASE_ATP"/>
    <property type="match status" value="1"/>
</dbReference>
<dbReference type="AlphaFoldDB" id="A0AAD3HRX2"/>
<dbReference type="GO" id="GO:0005524">
    <property type="term" value="F:ATP binding"/>
    <property type="evidence" value="ECO:0007669"/>
    <property type="project" value="UniProtKB-UniRule"/>
</dbReference>
<accession>A0AAD3HRX2</accession>
<feature type="region of interest" description="Disordered" evidence="6">
    <location>
        <begin position="467"/>
        <end position="488"/>
    </location>
</feature>
<dbReference type="InterPro" id="IPR017441">
    <property type="entry name" value="Protein_kinase_ATP_BS"/>
</dbReference>
<evidence type="ECO:0000256" key="4">
    <source>
        <dbReference type="ARBA" id="ARBA00022840"/>
    </source>
</evidence>
<organism evidence="8 9">
    <name type="scientific">Astrephomene gubernaculifera</name>
    <dbReference type="NCBI Taxonomy" id="47775"/>
    <lineage>
        <taxon>Eukaryota</taxon>
        <taxon>Viridiplantae</taxon>
        <taxon>Chlorophyta</taxon>
        <taxon>core chlorophytes</taxon>
        <taxon>Chlorophyceae</taxon>
        <taxon>CS clade</taxon>
        <taxon>Chlamydomonadales</taxon>
        <taxon>Astrephomenaceae</taxon>
        <taxon>Astrephomene</taxon>
    </lineage>
</organism>
<dbReference type="Proteomes" id="UP001054857">
    <property type="component" value="Unassembled WGS sequence"/>
</dbReference>
<keyword evidence="9" id="KW-1185">Reference proteome</keyword>
<dbReference type="Gene3D" id="3.30.200.20">
    <property type="entry name" value="Phosphorylase Kinase, domain 1"/>
    <property type="match status" value="1"/>
</dbReference>
<evidence type="ECO:0000256" key="2">
    <source>
        <dbReference type="ARBA" id="ARBA00022741"/>
    </source>
</evidence>
<feature type="region of interest" description="Disordered" evidence="6">
    <location>
        <begin position="192"/>
        <end position="258"/>
    </location>
</feature>
<dbReference type="EMBL" id="BMAR01000051">
    <property type="protein sequence ID" value="GFR51559.1"/>
    <property type="molecule type" value="Genomic_DNA"/>
</dbReference>
<sequence>MKFLSCLFGGGLQREAPNACPVASFRQGEQPVEVEARFGPPRSHAELMAPAPRTPSGTPAVQHTDIQIRELREVPGAATTKSQQVQDAERGETSLTADLLQGLFFTDVVLGYGSFGIVVKGFLDGKDVAVKFVVTHKPADRAAVREITVGPSQALVHPHICKTYSTRSAVLTHRLIRELRNHVAEIRTREARQKQMLRMPPQQQQPQPTSPSQQRQQQLEQQLQRRQQQQPPQPGRKGGEGQGAGKGGRGAGAAITNHLSNPMQPLTAAYAASPRAVLFEMLSRLGAYDNQVVTLVIMEHCCRGTLTQAIHGGCFAAFPGMWSRRTAVRALIRTAAELARALLHLHRGGLVHGDLKPSNVLLKVSREDRRGFTIKLGDFGHSHVLPAGAKSLDTSTWGTPAYMAPEALSGRVGKASDVWSFGVILSEALTRTHPYGEDIELDRLVLGILDGSLQLAWPRLKTIPIRATTRSDGDGSDGDGAGGDGGCTVTNNAPTNFADGAPPAAMKAKIRLANSLRNACGDTTASASGVAAVANDIVGGAAGGVASGVSGVGDIGGSPVAVGMLSTASDTVTAATIASAAQPQPFSPDNGFGGGGQTAATNAVGACTSPTNATNFTLLTTNGGGAGATMASMPTNATVTAMTNDTMHNSVAAAAAARRLHYGHGAAVEGWDVDGGGAAVAAKATAAAAVHGHNTSNNACIGGGGAAVGNGNNGSNGNDDELNSVEASLVDLGRRCTNPVAADRPCFAAILGELIDLELLMKSASKGNRQPNGGGGAANGNANGVVKDSGSGASRNRSRFCFAAAAADQLRQSRKDARRIGSMEGECKGGQDAGVAVARAEAALGPA</sequence>
<dbReference type="PROSITE" id="PS50011">
    <property type="entry name" value="PROTEIN_KINASE_DOM"/>
    <property type="match status" value="1"/>
</dbReference>
<gene>
    <name evidence="8" type="ORF">Agub_g13979</name>
</gene>
<dbReference type="GO" id="GO:0004674">
    <property type="term" value="F:protein serine/threonine kinase activity"/>
    <property type="evidence" value="ECO:0007669"/>
    <property type="project" value="TreeGrafter"/>
</dbReference>
<evidence type="ECO:0000313" key="8">
    <source>
        <dbReference type="EMBL" id="GFR51559.1"/>
    </source>
</evidence>
<protein>
    <recommendedName>
        <fullName evidence="7">Protein kinase domain-containing protein</fullName>
    </recommendedName>
</protein>
<dbReference type="SUPFAM" id="SSF56112">
    <property type="entry name" value="Protein kinase-like (PK-like)"/>
    <property type="match status" value="1"/>
</dbReference>
<dbReference type="Pfam" id="PF00069">
    <property type="entry name" value="Pkinase"/>
    <property type="match status" value="1"/>
</dbReference>
<dbReference type="PANTHER" id="PTHR44329:SF214">
    <property type="entry name" value="PROTEIN KINASE DOMAIN-CONTAINING PROTEIN"/>
    <property type="match status" value="1"/>
</dbReference>
<evidence type="ECO:0000256" key="3">
    <source>
        <dbReference type="ARBA" id="ARBA00022777"/>
    </source>
</evidence>
<evidence type="ECO:0000256" key="5">
    <source>
        <dbReference type="PROSITE-ProRule" id="PRU10141"/>
    </source>
</evidence>
<comment type="caution">
    <text evidence="8">The sequence shown here is derived from an EMBL/GenBank/DDBJ whole genome shotgun (WGS) entry which is preliminary data.</text>
</comment>
<evidence type="ECO:0000259" key="7">
    <source>
        <dbReference type="PROSITE" id="PS50011"/>
    </source>
</evidence>
<evidence type="ECO:0000256" key="6">
    <source>
        <dbReference type="SAM" id="MobiDB-lite"/>
    </source>
</evidence>
<keyword evidence="1" id="KW-0808">Transferase</keyword>
<reference evidence="8 9" key="1">
    <citation type="journal article" date="2021" name="Sci. Rep.">
        <title>Genome sequencing of the multicellular alga Astrephomene provides insights into convergent evolution of germ-soma differentiation.</title>
        <authorList>
            <person name="Yamashita S."/>
            <person name="Yamamoto K."/>
            <person name="Matsuzaki R."/>
            <person name="Suzuki S."/>
            <person name="Yamaguchi H."/>
            <person name="Hirooka S."/>
            <person name="Minakuchi Y."/>
            <person name="Miyagishima S."/>
            <person name="Kawachi M."/>
            <person name="Toyoda A."/>
            <person name="Nozaki H."/>
        </authorList>
    </citation>
    <scope>NUCLEOTIDE SEQUENCE [LARGE SCALE GENOMIC DNA]</scope>
    <source>
        <strain evidence="8 9">NIES-4017</strain>
    </source>
</reference>
<feature type="region of interest" description="Disordered" evidence="6">
    <location>
        <begin position="766"/>
        <end position="792"/>
    </location>
</feature>
<dbReference type="PROSITE" id="PS00108">
    <property type="entry name" value="PROTEIN_KINASE_ST"/>
    <property type="match status" value="1"/>
</dbReference>
<dbReference type="InterPro" id="IPR008271">
    <property type="entry name" value="Ser/Thr_kinase_AS"/>
</dbReference>
<dbReference type="Gene3D" id="1.10.510.10">
    <property type="entry name" value="Transferase(Phosphotransferase) domain 1"/>
    <property type="match status" value="1"/>
</dbReference>
<dbReference type="PANTHER" id="PTHR44329">
    <property type="entry name" value="SERINE/THREONINE-PROTEIN KINASE TNNI3K-RELATED"/>
    <property type="match status" value="1"/>
</dbReference>
<feature type="domain" description="Protein kinase" evidence="7">
    <location>
        <begin position="104"/>
        <end position="538"/>
    </location>
</feature>
<feature type="compositionally biased region" description="Gly residues" evidence="6">
    <location>
        <begin position="240"/>
        <end position="251"/>
    </location>
</feature>
<feature type="compositionally biased region" description="Basic and acidic residues" evidence="6">
    <location>
        <begin position="811"/>
        <end position="829"/>
    </location>
</feature>
<evidence type="ECO:0000256" key="1">
    <source>
        <dbReference type="ARBA" id="ARBA00022679"/>
    </source>
</evidence>
<feature type="binding site" evidence="5">
    <location>
        <position position="131"/>
    </location>
    <ligand>
        <name>ATP</name>
        <dbReference type="ChEBI" id="CHEBI:30616"/>
    </ligand>
</feature>
<dbReference type="InterPro" id="IPR011009">
    <property type="entry name" value="Kinase-like_dom_sf"/>
</dbReference>
<keyword evidence="2 5" id="KW-0547">Nucleotide-binding</keyword>
<proteinExistence type="predicted"/>
<feature type="region of interest" description="Disordered" evidence="6">
    <location>
        <begin position="810"/>
        <end position="829"/>
    </location>
</feature>
<keyword evidence="3" id="KW-0418">Kinase</keyword>
<keyword evidence="4 5" id="KW-0067">ATP-binding</keyword>
<evidence type="ECO:0000313" key="9">
    <source>
        <dbReference type="Proteomes" id="UP001054857"/>
    </source>
</evidence>
<dbReference type="InterPro" id="IPR051681">
    <property type="entry name" value="Ser/Thr_Kinases-Pseudokinases"/>
</dbReference>
<feature type="compositionally biased region" description="Low complexity" evidence="6">
    <location>
        <begin position="194"/>
        <end position="230"/>
    </location>
</feature>
<name>A0AAD3HRX2_9CHLO</name>
<dbReference type="SMART" id="SM00220">
    <property type="entry name" value="S_TKc"/>
    <property type="match status" value="1"/>
</dbReference>
<dbReference type="InterPro" id="IPR000719">
    <property type="entry name" value="Prot_kinase_dom"/>
</dbReference>